<dbReference type="AlphaFoldDB" id="A0A0R1ZWF0"/>
<organism evidence="2 3">
    <name type="scientific">Lacticaseibacillus sharpeae JCM 1186 = DSM 20505</name>
    <dbReference type="NCBI Taxonomy" id="1291052"/>
    <lineage>
        <taxon>Bacteria</taxon>
        <taxon>Bacillati</taxon>
        <taxon>Bacillota</taxon>
        <taxon>Bacilli</taxon>
        <taxon>Lactobacillales</taxon>
        <taxon>Lactobacillaceae</taxon>
        <taxon>Lacticaseibacillus</taxon>
    </lineage>
</organism>
<comment type="caution">
    <text evidence="2">The sequence shown here is derived from an EMBL/GenBank/DDBJ whole genome shotgun (WGS) entry which is preliminary data.</text>
</comment>
<proteinExistence type="predicted"/>
<dbReference type="OrthoDB" id="9984189at2"/>
<protein>
    <recommendedName>
        <fullName evidence="4">DUF4352 domain-containing protein</fullName>
    </recommendedName>
</protein>
<keyword evidence="1" id="KW-0732">Signal</keyword>
<dbReference type="RefSeq" id="WP_054677602.1">
    <property type="nucleotide sequence ID" value="NZ_AYYO01000005.1"/>
</dbReference>
<name>A0A0R1ZWF0_9LACO</name>
<evidence type="ECO:0008006" key="4">
    <source>
        <dbReference type="Google" id="ProtNLM"/>
    </source>
</evidence>
<keyword evidence="3" id="KW-1185">Reference proteome</keyword>
<reference evidence="2 3" key="1">
    <citation type="journal article" date="2015" name="Genome Announc.">
        <title>Expanding the biotechnology potential of lactobacilli through comparative genomics of 213 strains and associated genera.</title>
        <authorList>
            <person name="Sun Z."/>
            <person name="Harris H.M."/>
            <person name="McCann A."/>
            <person name="Guo C."/>
            <person name="Argimon S."/>
            <person name="Zhang W."/>
            <person name="Yang X."/>
            <person name="Jeffery I.B."/>
            <person name="Cooney J.C."/>
            <person name="Kagawa T.F."/>
            <person name="Liu W."/>
            <person name="Song Y."/>
            <person name="Salvetti E."/>
            <person name="Wrobel A."/>
            <person name="Rasinkangas P."/>
            <person name="Parkhill J."/>
            <person name="Rea M.C."/>
            <person name="O'Sullivan O."/>
            <person name="Ritari J."/>
            <person name="Douillard F.P."/>
            <person name="Paul Ross R."/>
            <person name="Yang R."/>
            <person name="Briner A.E."/>
            <person name="Felis G.E."/>
            <person name="de Vos W.M."/>
            <person name="Barrangou R."/>
            <person name="Klaenhammer T.R."/>
            <person name="Caufield P.W."/>
            <person name="Cui Y."/>
            <person name="Zhang H."/>
            <person name="O'Toole P.W."/>
        </authorList>
    </citation>
    <scope>NUCLEOTIDE SEQUENCE [LARGE SCALE GENOMIC DNA]</scope>
    <source>
        <strain evidence="2 3">DSM 20505</strain>
    </source>
</reference>
<gene>
    <name evidence="2" type="ORF">FC18_GL000095</name>
</gene>
<dbReference type="Proteomes" id="UP000051679">
    <property type="component" value="Unassembled WGS sequence"/>
</dbReference>
<dbReference type="PATRIC" id="fig|1291052.5.peg.97"/>
<dbReference type="EMBL" id="AYYO01000005">
    <property type="protein sequence ID" value="KRM56411.1"/>
    <property type="molecule type" value="Genomic_DNA"/>
</dbReference>
<evidence type="ECO:0000256" key="1">
    <source>
        <dbReference type="SAM" id="SignalP"/>
    </source>
</evidence>
<feature type="chain" id="PRO_5039154849" description="DUF4352 domain-containing protein" evidence="1">
    <location>
        <begin position="20"/>
        <end position="212"/>
    </location>
</feature>
<accession>A0A0R1ZWF0</accession>
<evidence type="ECO:0000313" key="3">
    <source>
        <dbReference type="Proteomes" id="UP000051679"/>
    </source>
</evidence>
<sequence>MKKSIALLTIASAALVLTACDQDDAATANLRGEVAALKAENSSLRNRTTDTRVRDLDDDDGEDEDEADYVVRHVGVLTLAVTDIENDGVDNNPDEYSPVERAYPEIQDWPAEYYRAEIVLHVKNLAADDVDLTKQTIELTDALGRRYTDATSDTFGKVVFSVDELASGHTTTAILYVVGKRRINLNHFHMSVGPQYAASGKIVGAEGTINFR</sequence>
<feature type="signal peptide" evidence="1">
    <location>
        <begin position="1"/>
        <end position="19"/>
    </location>
</feature>
<evidence type="ECO:0000313" key="2">
    <source>
        <dbReference type="EMBL" id="KRM56411.1"/>
    </source>
</evidence>
<dbReference type="PROSITE" id="PS51257">
    <property type="entry name" value="PROKAR_LIPOPROTEIN"/>
    <property type="match status" value="1"/>
</dbReference>